<sequence length="191" mass="21065">MSASQGLSHDFEHLYGNHHNWLLAWVNWRLGNAADAADLAHDAFVRLLTRPCHFENAQQVRAYLRKMANGMCVDLWRRRSLEQAWLEALAAQPEPTVASAEQQAMVLEALGEIDTMLRELPPKVAHAFVMAVACEMTDNEVAATLNVSSRMVRKYVAQAMLCCMKLEARLAAGQPETPLIAPASAPLATAS</sequence>
<dbReference type="InterPro" id="IPR039425">
    <property type="entry name" value="RNA_pol_sigma-70-like"/>
</dbReference>
<organism evidence="7 8">
    <name type="scientific">Achromobacter marplatensis</name>
    <dbReference type="NCBI Taxonomy" id="470868"/>
    <lineage>
        <taxon>Bacteria</taxon>
        <taxon>Pseudomonadati</taxon>
        <taxon>Pseudomonadota</taxon>
        <taxon>Betaproteobacteria</taxon>
        <taxon>Burkholderiales</taxon>
        <taxon>Alcaligenaceae</taxon>
        <taxon>Achromobacter</taxon>
    </lineage>
</organism>
<protein>
    <submittedName>
        <fullName evidence="7">RNA polymerase sigma-70 factor (ECF subfamily)</fullName>
    </submittedName>
</protein>
<keyword evidence="8" id="KW-1185">Reference proteome</keyword>
<dbReference type="PANTHER" id="PTHR43133:SF63">
    <property type="entry name" value="RNA POLYMERASE SIGMA FACTOR FECI-RELATED"/>
    <property type="match status" value="1"/>
</dbReference>
<dbReference type="InterPro" id="IPR036388">
    <property type="entry name" value="WH-like_DNA-bd_sf"/>
</dbReference>
<reference evidence="7 8" key="1">
    <citation type="submission" date="2018-06" db="EMBL/GenBank/DDBJ databases">
        <title>Genomic Encyclopedia of Type Strains, Phase III (KMG-III): the genomes of soil and plant-associated and newly described type strains.</title>
        <authorList>
            <person name="Whitman W."/>
        </authorList>
    </citation>
    <scope>NUCLEOTIDE SEQUENCE [LARGE SCALE GENOMIC DNA]</scope>
    <source>
        <strain evidence="7 8">CECT 7342</strain>
    </source>
</reference>
<evidence type="ECO:0000313" key="8">
    <source>
        <dbReference type="Proteomes" id="UP000252124"/>
    </source>
</evidence>
<dbReference type="Pfam" id="PF04542">
    <property type="entry name" value="Sigma70_r2"/>
    <property type="match status" value="1"/>
</dbReference>
<dbReference type="InterPro" id="IPR013325">
    <property type="entry name" value="RNA_pol_sigma_r2"/>
</dbReference>
<evidence type="ECO:0000256" key="1">
    <source>
        <dbReference type="ARBA" id="ARBA00010641"/>
    </source>
</evidence>
<proteinExistence type="inferred from homology"/>
<dbReference type="Gene3D" id="1.10.1740.10">
    <property type="match status" value="1"/>
</dbReference>
<evidence type="ECO:0000256" key="3">
    <source>
        <dbReference type="ARBA" id="ARBA00023082"/>
    </source>
</evidence>
<dbReference type="InterPro" id="IPR014284">
    <property type="entry name" value="RNA_pol_sigma-70_dom"/>
</dbReference>
<name>A0ABX9GKJ8_9BURK</name>
<dbReference type="EMBL" id="QNRM01000001">
    <property type="protein sequence ID" value="RBP24080.1"/>
    <property type="molecule type" value="Genomic_DNA"/>
</dbReference>
<comment type="caution">
    <text evidence="7">The sequence shown here is derived from an EMBL/GenBank/DDBJ whole genome shotgun (WGS) entry which is preliminary data.</text>
</comment>
<evidence type="ECO:0000259" key="5">
    <source>
        <dbReference type="Pfam" id="PF04542"/>
    </source>
</evidence>
<keyword evidence="2" id="KW-0805">Transcription regulation</keyword>
<dbReference type="NCBIfam" id="TIGR02937">
    <property type="entry name" value="sigma70-ECF"/>
    <property type="match status" value="1"/>
</dbReference>
<evidence type="ECO:0000313" key="7">
    <source>
        <dbReference type="EMBL" id="RBP24080.1"/>
    </source>
</evidence>
<dbReference type="InterPro" id="IPR007627">
    <property type="entry name" value="RNA_pol_sigma70_r2"/>
</dbReference>
<evidence type="ECO:0000256" key="4">
    <source>
        <dbReference type="ARBA" id="ARBA00023163"/>
    </source>
</evidence>
<dbReference type="SUPFAM" id="SSF88659">
    <property type="entry name" value="Sigma3 and sigma4 domains of RNA polymerase sigma factors"/>
    <property type="match status" value="1"/>
</dbReference>
<dbReference type="SUPFAM" id="SSF88946">
    <property type="entry name" value="Sigma2 domain of RNA polymerase sigma factors"/>
    <property type="match status" value="1"/>
</dbReference>
<gene>
    <name evidence="7" type="ORF">DFP87_101590</name>
</gene>
<comment type="similarity">
    <text evidence="1">Belongs to the sigma-70 factor family. ECF subfamily.</text>
</comment>
<dbReference type="Proteomes" id="UP000252124">
    <property type="component" value="Unassembled WGS sequence"/>
</dbReference>
<accession>A0ABX9GKJ8</accession>
<dbReference type="Pfam" id="PF08281">
    <property type="entry name" value="Sigma70_r4_2"/>
    <property type="match status" value="1"/>
</dbReference>
<dbReference type="PANTHER" id="PTHR43133">
    <property type="entry name" value="RNA POLYMERASE ECF-TYPE SIGMA FACTO"/>
    <property type="match status" value="1"/>
</dbReference>
<feature type="domain" description="RNA polymerase sigma-70 region 2" evidence="5">
    <location>
        <begin position="14"/>
        <end position="80"/>
    </location>
</feature>
<keyword evidence="4" id="KW-0804">Transcription</keyword>
<dbReference type="InterPro" id="IPR013249">
    <property type="entry name" value="RNA_pol_sigma70_r4_t2"/>
</dbReference>
<evidence type="ECO:0000256" key="2">
    <source>
        <dbReference type="ARBA" id="ARBA00023015"/>
    </source>
</evidence>
<keyword evidence="3" id="KW-0731">Sigma factor</keyword>
<feature type="domain" description="RNA polymerase sigma factor 70 region 4 type 2" evidence="6">
    <location>
        <begin position="111"/>
        <end position="163"/>
    </location>
</feature>
<evidence type="ECO:0000259" key="6">
    <source>
        <dbReference type="Pfam" id="PF08281"/>
    </source>
</evidence>
<dbReference type="InterPro" id="IPR013324">
    <property type="entry name" value="RNA_pol_sigma_r3/r4-like"/>
</dbReference>
<dbReference type="Gene3D" id="1.10.10.10">
    <property type="entry name" value="Winged helix-like DNA-binding domain superfamily/Winged helix DNA-binding domain"/>
    <property type="match status" value="1"/>
</dbReference>